<dbReference type="Proteomes" id="UP000186351">
    <property type="component" value="Chromosome"/>
</dbReference>
<feature type="signal peptide" evidence="1">
    <location>
        <begin position="1"/>
        <end position="25"/>
    </location>
</feature>
<dbReference type="InterPro" id="IPR053139">
    <property type="entry name" value="Surface_bspA-like"/>
</dbReference>
<dbReference type="EMBL" id="CP015402">
    <property type="protein sequence ID" value="ANU64413.1"/>
    <property type="molecule type" value="Genomic_DNA"/>
</dbReference>
<evidence type="ECO:0000256" key="1">
    <source>
        <dbReference type="SAM" id="SignalP"/>
    </source>
</evidence>
<dbReference type="Pfam" id="PF13306">
    <property type="entry name" value="LRR_5"/>
    <property type="match status" value="2"/>
</dbReference>
<organism evidence="2 3">
    <name type="scientific">Muribaculum intestinale</name>
    <dbReference type="NCBI Taxonomy" id="1796646"/>
    <lineage>
        <taxon>Bacteria</taxon>
        <taxon>Pseudomonadati</taxon>
        <taxon>Bacteroidota</taxon>
        <taxon>Bacteroidia</taxon>
        <taxon>Bacteroidales</taxon>
        <taxon>Muribaculaceae</taxon>
        <taxon>Muribaculum</taxon>
    </lineage>
</organism>
<dbReference type="SUPFAM" id="SSF52058">
    <property type="entry name" value="L domain-like"/>
    <property type="match status" value="3"/>
</dbReference>
<keyword evidence="3" id="KW-1185">Reference proteome</keyword>
<accession>A0A1Z2XGC6</accession>
<dbReference type="GeneID" id="65537645"/>
<feature type="chain" id="PRO_5008529485" description="Leucine-rich repeat domain-containing protein" evidence="1">
    <location>
        <begin position="26"/>
        <end position="787"/>
    </location>
</feature>
<dbReference type="OrthoDB" id="1054496at2"/>
<dbReference type="RefSeq" id="WP_068961693.1">
    <property type="nucleotide sequence ID" value="NZ_CAMSDF010000002.1"/>
</dbReference>
<dbReference type="AlphaFoldDB" id="A0A1B1SC52"/>
<dbReference type="Gene3D" id="3.80.10.10">
    <property type="entry name" value="Ribonuclease Inhibitor"/>
    <property type="match status" value="3"/>
</dbReference>
<protein>
    <recommendedName>
        <fullName evidence="4">Leucine-rich repeat domain-containing protein</fullName>
    </recommendedName>
</protein>
<reference evidence="3" key="1">
    <citation type="submission" date="2016-04" db="EMBL/GenBank/DDBJ databases">
        <title>Complete Genome Sequences of Twelve Strains of a Stable Defined Moderately Diverse Mouse Microbiota 2 (sDMDMm2).</title>
        <authorList>
            <person name="Uchimura Y."/>
            <person name="Wyss M."/>
            <person name="Brugiroux S."/>
            <person name="Limenitakis J.P."/>
            <person name="Stecher B."/>
            <person name="McCoy K.D."/>
            <person name="Macpherson A.J."/>
        </authorList>
    </citation>
    <scope>NUCLEOTIDE SEQUENCE [LARGE SCALE GENOMIC DNA]</scope>
    <source>
        <strain evidence="3">YL27</strain>
    </source>
</reference>
<sequence>MSYFYNVVRMSAVGAFMVAALSAYAESVQVGELFYDLNEADGTASLARSATYTGMTNVNIPGEITVDGNEYTVTSVAQQAFRECKSLESVTMGEGIATIGAWAFYKCSALTEVQFPSTLTYVMGSAFSNCTAIPALVLPDNLKKVDSYAFGTCKALAEVTLPKEMETLGGYAFYSCGKLSTIHFNAALDSIGENTFYGCGMTAVELPESLRAIGAGAFSNCTKLAEISLPQSLVKIGDQAFFRCSALTGIQLPDGIRTLGMAAFYECTSLADVALPEGITTIDSNCFYGCTSFRSMSVPASITTISNGMFYGCTGLENVNLHSGITAIGSSAFYGCSSLKTVELPAGITAISNSMFNRCSSLSSINIPESVTLIDENAFRQCTSLTELFIPKNVAAIGDVMVLGCTALQNIKVDESNPYYTDIDGVVVSKDKTHLVAYPAGRTDVYVMPESITDIDGYVFNSNPNISGIVFSKNLKTIGISAFYGCPGLTELDFPESLESIGGMAFFTDSNIKSVKLPNRDITIGNNALSLTGISNLVFPEGITTIGIEGESGFSIMGMCSSMQWMSLPSTLTKMSPLGSSCNNMTVFYSFAAEPPVLVGANVVTLASNVKVPKGSAEAYASAWSGLYPNLTYDDVLPGVPSVSINGNAATVAWEAYGDDIYTGTPVRYELILSAGGLEIHTDVLDGDNIGAGSMSHTFEGLSAGNAYSYEIKGYSALGQLTLLYTGDINLSSSGIDDAVAAEREAVSREYYDMSGRRISAPSASSICIVKTVYSDGSVTTEKHVMR</sequence>
<name>A0A1B1SC52_9BACT</name>
<dbReference type="InterPro" id="IPR032675">
    <property type="entry name" value="LRR_dom_sf"/>
</dbReference>
<dbReference type="PANTHER" id="PTHR45661">
    <property type="entry name" value="SURFACE ANTIGEN"/>
    <property type="match status" value="1"/>
</dbReference>
<dbReference type="KEGG" id="pary:A4V02_12250"/>
<evidence type="ECO:0000313" key="2">
    <source>
        <dbReference type="EMBL" id="ANU64413.1"/>
    </source>
</evidence>
<dbReference type="PANTHER" id="PTHR45661:SF3">
    <property type="entry name" value="IG-LIKE DOMAIN-CONTAINING PROTEIN"/>
    <property type="match status" value="1"/>
</dbReference>
<accession>A0A1B1SC52</accession>
<keyword evidence="1" id="KW-0732">Signal</keyword>
<evidence type="ECO:0000313" key="3">
    <source>
        <dbReference type="Proteomes" id="UP000186351"/>
    </source>
</evidence>
<gene>
    <name evidence="2" type="ORF">A4V02_12250</name>
</gene>
<proteinExistence type="predicted"/>
<evidence type="ECO:0008006" key="4">
    <source>
        <dbReference type="Google" id="ProtNLM"/>
    </source>
</evidence>
<dbReference type="STRING" id="1796646.A4V02_12250"/>
<dbReference type="InterPro" id="IPR026906">
    <property type="entry name" value="LRR_5"/>
</dbReference>